<dbReference type="PANTHER" id="PTHR22298">
    <property type="entry name" value="ENDO-1,4-BETA-GLUCANASE"/>
    <property type="match status" value="1"/>
</dbReference>
<dbReference type="Pfam" id="PF00759">
    <property type="entry name" value="Glyco_hydro_9"/>
    <property type="match status" value="1"/>
</dbReference>
<feature type="compositionally biased region" description="Low complexity" evidence="10">
    <location>
        <begin position="423"/>
        <end position="442"/>
    </location>
</feature>
<feature type="domain" description="Glycoside hydrolase family 9" evidence="13">
    <location>
        <begin position="46"/>
        <end position="496"/>
    </location>
</feature>
<dbReference type="InterPro" id="IPR008928">
    <property type="entry name" value="6-hairpin_glycosidase_sf"/>
</dbReference>
<evidence type="ECO:0000256" key="2">
    <source>
        <dbReference type="ARBA" id="ARBA00007072"/>
    </source>
</evidence>
<dbReference type="AlphaFoldDB" id="A0A5N5QMG6"/>
<comment type="caution">
    <text evidence="14">The sequence shown here is derived from an EMBL/GenBank/DDBJ whole genome shotgun (WGS) entry which is preliminary data.</text>
</comment>
<keyword evidence="6 8" id="KW-0326">Glycosidase</keyword>
<keyword evidence="11" id="KW-0812">Transmembrane</keyword>
<dbReference type="SUPFAM" id="SSF48208">
    <property type="entry name" value="Six-hairpin glycosidases"/>
    <property type="match status" value="1"/>
</dbReference>
<evidence type="ECO:0000256" key="10">
    <source>
        <dbReference type="SAM" id="MobiDB-lite"/>
    </source>
</evidence>
<evidence type="ECO:0000256" key="8">
    <source>
        <dbReference type="PROSITE-ProRule" id="PRU10060"/>
    </source>
</evidence>
<sequence length="578" mass="61393">MRIISLLALASASLAQVPLPSPPVLPPPAASGAVSSASSKPNAQWSTLLNNLLYFFEAQRSGKLSSSNRVSWRNDSALDDGKDINKDLVGGYYDAGDYIKCTYPLSFVLTSVCWGAIEFGAGYDSANQTAYLDDMLRWGLDWLIKAHPDQGSLVVQVGDGQRDNNYWGGDQDIPTPRPSYLINSTHPGTDAAASASAAFSACSILYSGSRTTFANSAPATLSDTQYASTLQSHAAQLFFLAANSTFATYTSTLPALKDVYPSSGYQDDLVLGALLLGAATNSSAYISQALSWYRDASLAGVDNVFNWDSKGPGLAIMFAQLASAQPQLFPSSSTLENWQDEAESFFDRIVNGKSRGRLTGGGLLYYPGDSDEASLNPALNIATLMLHYAPLATSNEKKSVYTSFARNQINYALGSNPMNVPYVVGSNPNSPSNPHSAPASGGDDVSSINTSPLEMAHVLYGAVIGGPDQTDKYFDIRDDWPQTEVALDYNAPMLTLAAASVLSEASDPYFTRLQAGAYASVKPSGTPCDAQYPCGSAHSGLSHAAVIALAVVLTIVGLLIALGIVYILLLRKRIPRKV</sequence>
<accession>A0A5N5QMG6</accession>
<dbReference type="InterPro" id="IPR033126">
    <property type="entry name" value="Glyco_hydro_9_Asp/Glu_AS"/>
</dbReference>
<feature type="transmembrane region" description="Helical" evidence="11">
    <location>
        <begin position="544"/>
        <end position="569"/>
    </location>
</feature>
<protein>
    <recommendedName>
        <fullName evidence="9">Endoglucanase</fullName>
        <ecNumber evidence="9">3.2.1.4</ecNumber>
    </recommendedName>
</protein>
<organism evidence="14 15">
    <name type="scientific">Ceratobasidium theobromae</name>
    <dbReference type="NCBI Taxonomy" id="1582974"/>
    <lineage>
        <taxon>Eukaryota</taxon>
        <taxon>Fungi</taxon>
        <taxon>Dikarya</taxon>
        <taxon>Basidiomycota</taxon>
        <taxon>Agaricomycotina</taxon>
        <taxon>Agaricomycetes</taxon>
        <taxon>Cantharellales</taxon>
        <taxon>Ceratobasidiaceae</taxon>
        <taxon>Ceratobasidium</taxon>
    </lineage>
</organism>
<evidence type="ECO:0000256" key="5">
    <source>
        <dbReference type="ARBA" id="ARBA00023277"/>
    </source>
</evidence>
<dbReference type="PROSITE" id="PS00698">
    <property type="entry name" value="GH9_3"/>
    <property type="match status" value="1"/>
</dbReference>
<comment type="catalytic activity">
    <reaction evidence="1 9">
        <text>Endohydrolysis of (1-&gt;4)-beta-D-glucosidic linkages in cellulose, lichenin and cereal beta-D-glucans.</text>
        <dbReference type="EC" id="3.2.1.4"/>
    </reaction>
</comment>
<keyword evidence="4 9" id="KW-0136">Cellulose degradation</keyword>
<name>A0A5N5QMG6_9AGAM</name>
<dbReference type="Gene3D" id="1.50.10.10">
    <property type="match status" value="1"/>
</dbReference>
<proteinExistence type="inferred from homology"/>
<keyword evidence="15" id="KW-1185">Reference proteome</keyword>
<dbReference type="InterPro" id="IPR001701">
    <property type="entry name" value="Glyco_hydro_9"/>
</dbReference>
<evidence type="ECO:0000313" key="15">
    <source>
        <dbReference type="Proteomes" id="UP000383932"/>
    </source>
</evidence>
<keyword evidence="11" id="KW-0472">Membrane</keyword>
<comment type="similarity">
    <text evidence="2 8 9">Belongs to the glycosyl hydrolase 9 (cellulase E) family.</text>
</comment>
<reference evidence="14 15" key="1">
    <citation type="journal article" date="2019" name="Fungal Biol. Biotechnol.">
        <title>Draft genome sequence of fastidious pathogen Ceratobasidium theobromae, which causes vascular-streak dieback in Theobroma cacao.</title>
        <authorList>
            <person name="Ali S.S."/>
            <person name="Asman A."/>
            <person name="Shao J."/>
            <person name="Firmansyah A.P."/>
            <person name="Susilo A.W."/>
            <person name="Rosmana A."/>
            <person name="McMahon P."/>
            <person name="Junaid M."/>
            <person name="Guest D."/>
            <person name="Kheng T.Y."/>
            <person name="Meinhardt L.W."/>
            <person name="Bailey B.A."/>
        </authorList>
    </citation>
    <scope>NUCLEOTIDE SEQUENCE [LARGE SCALE GENOMIC DNA]</scope>
    <source>
        <strain evidence="14 15">CT2</strain>
    </source>
</reference>
<dbReference type="EMBL" id="SSOP01000067">
    <property type="protein sequence ID" value="KAB5592356.1"/>
    <property type="molecule type" value="Genomic_DNA"/>
</dbReference>
<dbReference type="OrthoDB" id="10257085at2759"/>
<evidence type="ECO:0000313" key="14">
    <source>
        <dbReference type="EMBL" id="KAB5592356.1"/>
    </source>
</evidence>
<dbReference type="GO" id="GO:0030245">
    <property type="term" value="P:cellulose catabolic process"/>
    <property type="evidence" value="ECO:0007669"/>
    <property type="project" value="UniProtKB-KW"/>
</dbReference>
<feature type="active site" evidence="8">
    <location>
        <position position="475"/>
    </location>
</feature>
<keyword evidence="12" id="KW-0732">Signal</keyword>
<evidence type="ECO:0000256" key="7">
    <source>
        <dbReference type="ARBA" id="ARBA00023326"/>
    </source>
</evidence>
<keyword evidence="5 8" id="KW-0119">Carbohydrate metabolism</keyword>
<evidence type="ECO:0000256" key="4">
    <source>
        <dbReference type="ARBA" id="ARBA00023001"/>
    </source>
</evidence>
<evidence type="ECO:0000259" key="13">
    <source>
        <dbReference type="Pfam" id="PF00759"/>
    </source>
</evidence>
<keyword evidence="11" id="KW-1133">Transmembrane helix</keyword>
<keyword evidence="3 8" id="KW-0378">Hydrolase</keyword>
<evidence type="ECO:0000256" key="12">
    <source>
        <dbReference type="SAM" id="SignalP"/>
    </source>
</evidence>
<feature type="region of interest" description="Disordered" evidence="10">
    <location>
        <begin position="423"/>
        <end position="447"/>
    </location>
</feature>
<evidence type="ECO:0000256" key="11">
    <source>
        <dbReference type="SAM" id="Phobius"/>
    </source>
</evidence>
<evidence type="ECO:0000256" key="9">
    <source>
        <dbReference type="RuleBase" id="RU361166"/>
    </source>
</evidence>
<dbReference type="EC" id="3.2.1.4" evidence="9"/>
<feature type="active site" evidence="8">
    <location>
        <position position="484"/>
    </location>
</feature>
<dbReference type="GO" id="GO:0008810">
    <property type="term" value="F:cellulase activity"/>
    <property type="evidence" value="ECO:0007669"/>
    <property type="project" value="UniProtKB-EC"/>
</dbReference>
<dbReference type="Proteomes" id="UP000383932">
    <property type="component" value="Unassembled WGS sequence"/>
</dbReference>
<evidence type="ECO:0000256" key="3">
    <source>
        <dbReference type="ARBA" id="ARBA00022801"/>
    </source>
</evidence>
<dbReference type="InterPro" id="IPR012341">
    <property type="entry name" value="6hp_glycosidase-like_sf"/>
</dbReference>
<feature type="signal peptide" evidence="12">
    <location>
        <begin position="1"/>
        <end position="15"/>
    </location>
</feature>
<gene>
    <name evidence="14" type="ORF">CTheo_4180</name>
</gene>
<keyword evidence="7 8" id="KW-0624">Polysaccharide degradation</keyword>
<evidence type="ECO:0000256" key="1">
    <source>
        <dbReference type="ARBA" id="ARBA00000966"/>
    </source>
</evidence>
<feature type="chain" id="PRO_5024428022" description="Endoglucanase" evidence="12">
    <location>
        <begin position="16"/>
        <end position="578"/>
    </location>
</feature>
<evidence type="ECO:0000256" key="6">
    <source>
        <dbReference type="ARBA" id="ARBA00023295"/>
    </source>
</evidence>